<protein>
    <recommendedName>
        <fullName evidence="1">AAA+ ATPase domain-containing protein</fullName>
    </recommendedName>
</protein>
<dbReference type="GO" id="GO:0016887">
    <property type="term" value="F:ATP hydrolysis activity"/>
    <property type="evidence" value="ECO:0007669"/>
    <property type="project" value="InterPro"/>
</dbReference>
<dbReference type="Pfam" id="PF13401">
    <property type="entry name" value="AAA_22"/>
    <property type="match status" value="1"/>
</dbReference>
<dbReference type="InterPro" id="IPR027417">
    <property type="entry name" value="P-loop_NTPase"/>
</dbReference>
<dbReference type="Gene3D" id="3.90.70.10">
    <property type="entry name" value="Cysteine proteinases"/>
    <property type="match status" value="1"/>
</dbReference>
<dbReference type="STRING" id="1817758.A2150_05715"/>
<gene>
    <name evidence="2" type="ORF">A2150_05715</name>
</gene>
<sequence length="548" mass="59437">MYTRFFGLHENPFALPPDPGYLYLGRAHQEALAHLRYGIEQGGGFVQLTGEVGTGKTLLVRAVVERLPENVDVALILYPILSVFEFVAAICDELRVPYPSGSTSIKDLIDALNAHLLESHARGRRTVLVIDEAQNLSREVLEQVRLLTNLETTKQKLLQIVLIGQPELDGLLAQRDLRQLAQRITARYRLTSLTRRETSDYVLHRCRVAGAKTPLFSRAALRWVHMLSNGVPRLINVICDRALLGAYAGEKSMVDAAVVRRAAAELDLGARARVPGWLPLASAAGLGALAIGALFWYGRLPSPLPPAATTTERRAPEAALLAGPAVATLAASERAAPVALDTLLQRHAASTDTGSALKRLFAHWKIDQQGLTGANACARALQAGLRCSHRSGTWNNLRGFNRPAIVELIDSRGHSHHVLIVGLGAAGVILELAGQRHEIALGEIDRLWFGEYMLLWRAQLLVQGILRQGAQGPAVATLRAALSAYLNEPGAVPAGGSFDAALESRVKEFQRAHRLTPDGVVGELTALYLSSYERDASLPRLASAEGRR</sequence>
<dbReference type="InterPro" id="IPR052026">
    <property type="entry name" value="ExeA_AAA_ATPase_DNA-bind"/>
</dbReference>
<proteinExistence type="predicted"/>
<dbReference type="PANTHER" id="PTHR35894:SF1">
    <property type="entry name" value="PHOSPHORIBULOKINASE _ URIDINE KINASE FAMILY"/>
    <property type="match status" value="1"/>
</dbReference>
<dbReference type="SUPFAM" id="SSF52540">
    <property type="entry name" value="P-loop containing nucleoside triphosphate hydrolases"/>
    <property type="match status" value="1"/>
</dbReference>
<dbReference type="PANTHER" id="PTHR35894">
    <property type="entry name" value="GENERAL SECRETION PATHWAY PROTEIN A-RELATED"/>
    <property type="match status" value="1"/>
</dbReference>
<comment type="caution">
    <text evidence="2">The sequence shown here is derived from an EMBL/GenBank/DDBJ whole genome shotgun (WGS) entry which is preliminary data.</text>
</comment>
<dbReference type="InterPro" id="IPR049945">
    <property type="entry name" value="AAA_22"/>
</dbReference>
<reference evidence="2 3" key="1">
    <citation type="journal article" date="2016" name="Nat. Commun.">
        <title>Thousands of microbial genomes shed light on interconnected biogeochemical processes in an aquifer system.</title>
        <authorList>
            <person name="Anantharaman K."/>
            <person name="Brown C.T."/>
            <person name="Hug L.A."/>
            <person name="Sharon I."/>
            <person name="Castelle C.J."/>
            <person name="Probst A.J."/>
            <person name="Thomas B.C."/>
            <person name="Singh A."/>
            <person name="Wilkins M.J."/>
            <person name="Karaoz U."/>
            <person name="Brodie E.L."/>
            <person name="Williams K.H."/>
            <person name="Hubbard S.S."/>
            <person name="Banfield J.F."/>
        </authorList>
    </citation>
    <scope>NUCLEOTIDE SEQUENCE [LARGE SCALE GENOMIC DNA]</scope>
</reference>
<name>A0A1F6TDJ1_9PROT</name>
<feature type="domain" description="AAA+ ATPase" evidence="1">
    <location>
        <begin position="42"/>
        <end position="185"/>
    </location>
</feature>
<dbReference type="InterPro" id="IPR036366">
    <property type="entry name" value="PGBDSf"/>
</dbReference>
<dbReference type="AlphaFoldDB" id="A0A1F6TDJ1"/>
<dbReference type="EMBL" id="MFSS01000065">
    <property type="protein sequence ID" value="OGI43198.1"/>
    <property type="molecule type" value="Genomic_DNA"/>
</dbReference>
<dbReference type="Gene3D" id="3.40.50.300">
    <property type="entry name" value="P-loop containing nucleotide triphosphate hydrolases"/>
    <property type="match status" value="1"/>
</dbReference>
<organism evidence="2 3">
    <name type="scientific">Candidatus Muproteobacteria bacterium RBG_16_64_11</name>
    <dbReference type="NCBI Taxonomy" id="1817758"/>
    <lineage>
        <taxon>Bacteria</taxon>
        <taxon>Pseudomonadati</taxon>
        <taxon>Pseudomonadota</taxon>
        <taxon>Candidatus Muproteobacteria</taxon>
    </lineage>
</organism>
<dbReference type="Pfam" id="PF01471">
    <property type="entry name" value="PG_binding_1"/>
    <property type="match status" value="1"/>
</dbReference>
<dbReference type="InterPro" id="IPR003593">
    <property type="entry name" value="AAA+_ATPase"/>
</dbReference>
<dbReference type="SUPFAM" id="SSF47090">
    <property type="entry name" value="PGBD-like"/>
    <property type="match status" value="1"/>
</dbReference>
<dbReference type="Gene3D" id="1.10.101.10">
    <property type="entry name" value="PGBD-like superfamily/PGBD"/>
    <property type="match status" value="1"/>
</dbReference>
<dbReference type="SMART" id="SM00382">
    <property type="entry name" value="AAA"/>
    <property type="match status" value="1"/>
</dbReference>
<dbReference type="CDD" id="cd00009">
    <property type="entry name" value="AAA"/>
    <property type="match status" value="1"/>
</dbReference>
<evidence type="ECO:0000313" key="2">
    <source>
        <dbReference type="EMBL" id="OGI43198.1"/>
    </source>
</evidence>
<accession>A0A1F6TDJ1</accession>
<dbReference type="Proteomes" id="UP000177925">
    <property type="component" value="Unassembled WGS sequence"/>
</dbReference>
<evidence type="ECO:0000259" key="1">
    <source>
        <dbReference type="SMART" id="SM00382"/>
    </source>
</evidence>
<dbReference type="InterPro" id="IPR002477">
    <property type="entry name" value="Peptidoglycan-bd-like"/>
</dbReference>
<dbReference type="InterPro" id="IPR036365">
    <property type="entry name" value="PGBD-like_sf"/>
</dbReference>
<evidence type="ECO:0000313" key="3">
    <source>
        <dbReference type="Proteomes" id="UP000177925"/>
    </source>
</evidence>